<evidence type="ECO:0000313" key="3">
    <source>
        <dbReference type="EMBL" id="TMQ73039.1"/>
    </source>
</evidence>
<comment type="caution">
    <text evidence="3">The sequence shown here is derived from an EMBL/GenBank/DDBJ whole genome shotgun (WGS) entry which is preliminary data.</text>
</comment>
<dbReference type="Proteomes" id="UP000319836">
    <property type="component" value="Unassembled WGS sequence"/>
</dbReference>
<evidence type="ECO:0000256" key="2">
    <source>
        <dbReference type="SAM" id="Phobius"/>
    </source>
</evidence>
<dbReference type="EMBL" id="VBPA01000026">
    <property type="protein sequence ID" value="TMQ73039.1"/>
    <property type="molecule type" value="Genomic_DNA"/>
</dbReference>
<feature type="region of interest" description="Disordered" evidence="1">
    <location>
        <begin position="259"/>
        <end position="280"/>
    </location>
</feature>
<evidence type="ECO:0008006" key="5">
    <source>
        <dbReference type="Google" id="ProtNLM"/>
    </source>
</evidence>
<evidence type="ECO:0000313" key="4">
    <source>
        <dbReference type="Proteomes" id="UP000319836"/>
    </source>
</evidence>
<reference evidence="3 4" key="1">
    <citation type="journal article" date="2019" name="Nat. Microbiol.">
        <title>Mediterranean grassland soil C-N compound turnover is dependent on rainfall and depth, and is mediated by genomically divergent microorganisms.</title>
        <authorList>
            <person name="Diamond S."/>
            <person name="Andeer P.F."/>
            <person name="Li Z."/>
            <person name="Crits-Christoph A."/>
            <person name="Burstein D."/>
            <person name="Anantharaman K."/>
            <person name="Lane K.R."/>
            <person name="Thomas B.C."/>
            <person name="Pan C."/>
            <person name="Northen T.R."/>
            <person name="Banfield J.F."/>
        </authorList>
    </citation>
    <scope>NUCLEOTIDE SEQUENCE [LARGE SCALE GENOMIC DNA]</scope>
    <source>
        <strain evidence="3">WS_10</strain>
    </source>
</reference>
<feature type="region of interest" description="Disordered" evidence="1">
    <location>
        <begin position="217"/>
        <end position="237"/>
    </location>
</feature>
<sequence length="280" mass="30976">MISSLSVAAVVRVVPWMPGTLSVAGILVAGFVTSNRMSRWLAGSTAYFVGRFDRKTRESVRRAATRVDEIRTSDAFVDMLVWVTSRTMGGGPVTLFLLSEDREAFKPVASNLLNRQVDWIPLADPLARMLRSTRFVHYFRGRSDDLQNAPILVSNGHQLDDCQATCAIPLRREGKLEGFLLCGLEASRFDGMSRIETLARSYVTHWPHWSRRCSEAAEASHGKTRRSEEGARRTSAVVSARLRETKLPVCSPDREITAHAGADIAEPQASGMLGGFETTH</sequence>
<protein>
    <recommendedName>
        <fullName evidence="5">GAF domain-containing protein</fullName>
    </recommendedName>
</protein>
<accession>A0A538UBE4</accession>
<evidence type="ECO:0000256" key="1">
    <source>
        <dbReference type="SAM" id="MobiDB-lite"/>
    </source>
</evidence>
<organism evidence="3 4">
    <name type="scientific">Eiseniibacteriota bacterium</name>
    <dbReference type="NCBI Taxonomy" id="2212470"/>
    <lineage>
        <taxon>Bacteria</taxon>
        <taxon>Candidatus Eiseniibacteriota</taxon>
    </lineage>
</organism>
<keyword evidence="2" id="KW-0472">Membrane</keyword>
<feature type="compositionally biased region" description="Basic and acidic residues" evidence="1">
    <location>
        <begin position="217"/>
        <end position="232"/>
    </location>
</feature>
<name>A0A538UBE4_UNCEI</name>
<feature type="transmembrane region" description="Helical" evidence="2">
    <location>
        <begin position="13"/>
        <end position="32"/>
    </location>
</feature>
<gene>
    <name evidence="3" type="ORF">E6K80_01080</name>
</gene>
<proteinExistence type="predicted"/>
<keyword evidence="2" id="KW-1133">Transmembrane helix</keyword>
<keyword evidence="2" id="KW-0812">Transmembrane</keyword>
<dbReference type="AlphaFoldDB" id="A0A538UBE4"/>